<keyword evidence="9 18" id="KW-0418">Kinase</keyword>
<evidence type="ECO:0000256" key="15">
    <source>
        <dbReference type="SAM" id="Phobius"/>
    </source>
</evidence>
<accession>A0A4U8QBM0</accession>
<dbReference type="Gene3D" id="3.30.565.10">
    <property type="entry name" value="Histidine kinase-like ATPase, C-terminal domain"/>
    <property type="match status" value="1"/>
</dbReference>
<evidence type="ECO:0000256" key="8">
    <source>
        <dbReference type="ARBA" id="ARBA00022741"/>
    </source>
</evidence>
<evidence type="ECO:0000256" key="13">
    <source>
        <dbReference type="ARBA" id="ARBA00023136"/>
    </source>
</evidence>
<feature type="transmembrane region" description="Helical" evidence="15">
    <location>
        <begin position="72"/>
        <end position="93"/>
    </location>
</feature>
<feature type="region of interest" description="Disordered" evidence="14">
    <location>
        <begin position="364"/>
        <end position="386"/>
    </location>
</feature>
<dbReference type="CDD" id="cd00082">
    <property type="entry name" value="HisKA"/>
    <property type="match status" value="1"/>
</dbReference>
<keyword evidence="11 15" id="KW-1133">Transmembrane helix</keyword>
<evidence type="ECO:0000256" key="1">
    <source>
        <dbReference type="ARBA" id="ARBA00000085"/>
    </source>
</evidence>
<dbReference type="InterPro" id="IPR036890">
    <property type="entry name" value="HATPase_C_sf"/>
</dbReference>
<dbReference type="AlphaFoldDB" id="A0A4U8QBM0"/>
<dbReference type="Pfam" id="PF00672">
    <property type="entry name" value="HAMP"/>
    <property type="match status" value="1"/>
</dbReference>
<feature type="domain" description="Histidine kinase" evidence="16">
    <location>
        <begin position="160"/>
        <end position="384"/>
    </location>
</feature>
<dbReference type="GO" id="GO:0005886">
    <property type="term" value="C:plasma membrane"/>
    <property type="evidence" value="ECO:0007669"/>
    <property type="project" value="UniProtKB-SubCell"/>
</dbReference>
<comment type="catalytic activity">
    <reaction evidence="1">
        <text>ATP + protein L-histidine = ADP + protein N-phospho-L-histidine.</text>
        <dbReference type="EC" id="2.7.13.3"/>
    </reaction>
</comment>
<name>A0A4U8QBM0_9FIRM</name>
<comment type="caution">
    <text evidence="18">The sequence shown here is derived from an EMBL/GenBank/DDBJ whole genome shotgun (WGS) entry which is preliminary data.</text>
</comment>
<keyword evidence="10" id="KW-0067">ATP-binding</keyword>
<dbReference type="SMART" id="SM00388">
    <property type="entry name" value="HisKA"/>
    <property type="match status" value="1"/>
</dbReference>
<evidence type="ECO:0000256" key="7">
    <source>
        <dbReference type="ARBA" id="ARBA00022692"/>
    </source>
</evidence>
<dbReference type="Gene3D" id="6.10.340.10">
    <property type="match status" value="1"/>
</dbReference>
<keyword evidence="19" id="KW-1185">Reference proteome</keyword>
<dbReference type="Pfam" id="PF00512">
    <property type="entry name" value="HisKA"/>
    <property type="match status" value="1"/>
</dbReference>
<dbReference type="GO" id="GO:0005524">
    <property type="term" value="F:ATP binding"/>
    <property type="evidence" value="ECO:0007669"/>
    <property type="project" value="UniProtKB-KW"/>
</dbReference>
<dbReference type="InterPro" id="IPR005467">
    <property type="entry name" value="His_kinase_dom"/>
</dbReference>
<dbReference type="PROSITE" id="PS50885">
    <property type="entry name" value="HAMP"/>
    <property type="match status" value="1"/>
</dbReference>
<dbReference type="PANTHER" id="PTHR45528">
    <property type="entry name" value="SENSOR HISTIDINE KINASE CPXA"/>
    <property type="match status" value="1"/>
</dbReference>
<dbReference type="SUPFAM" id="SSF158472">
    <property type="entry name" value="HAMP domain-like"/>
    <property type="match status" value="1"/>
</dbReference>
<dbReference type="SUPFAM" id="SSF47384">
    <property type="entry name" value="Homodimeric domain of signal transducing histidine kinase"/>
    <property type="match status" value="1"/>
</dbReference>
<dbReference type="Proteomes" id="UP000306509">
    <property type="component" value="Unassembled WGS sequence"/>
</dbReference>
<evidence type="ECO:0000256" key="2">
    <source>
        <dbReference type="ARBA" id="ARBA00004651"/>
    </source>
</evidence>
<evidence type="ECO:0000256" key="3">
    <source>
        <dbReference type="ARBA" id="ARBA00012438"/>
    </source>
</evidence>
<evidence type="ECO:0000256" key="10">
    <source>
        <dbReference type="ARBA" id="ARBA00022840"/>
    </source>
</evidence>
<sequence>MGLKKAFFCLTLFYLCIALILGGIAFAGCIAMRRQEGDNIVAQMKEGTVDVKVTENYSTEQPAFQIWDFLQIFLPVFFVIAALIIADVTFYRVKLKNPIGRLQDGARRIMHNDLDFQVQQTSGDELGQLCGAFESMRRELQKNNREMWRQMEERKRLNAAFAHDLRNPVTVLKGCAKLMRKGMEQQNTDLKHLDSTVGLMEEYSQRIEIYVEAMSKAQRLEEVACKPEQTDLGQFTQMLEKGLKMLVPNIRFQYNNPDNKNMDSRKQTVWLDTSLIQEVLENLVSNARRYARQEITVQIAKEDSCLVISVRDDGGGFPKKILEKGGKPFLRGEENSEEHFGMGLYISRLLCEKHGGQLKIQNLKGNSEDQPTGALVETKFQTSWKP</sequence>
<dbReference type="CDD" id="cd06225">
    <property type="entry name" value="HAMP"/>
    <property type="match status" value="1"/>
</dbReference>
<evidence type="ECO:0000256" key="14">
    <source>
        <dbReference type="SAM" id="MobiDB-lite"/>
    </source>
</evidence>
<dbReference type="SUPFAM" id="SSF55874">
    <property type="entry name" value="ATPase domain of HSP90 chaperone/DNA topoisomerase II/histidine kinase"/>
    <property type="match status" value="1"/>
</dbReference>
<evidence type="ECO:0000256" key="11">
    <source>
        <dbReference type="ARBA" id="ARBA00022989"/>
    </source>
</evidence>
<keyword evidence="6 18" id="KW-0808">Transferase</keyword>
<evidence type="ECO:0000259" key="17">
    <source>
        <dbReference type="PROSITE" id="PS50885"/>
    </source>
</evidence>
<evidence type="ECO:0000256" key="5">
    <source>
        <dbReference type="ARBA" id="ARBA00022553"/>
    </source>
</evidence>
<proteinExistence type="predicted"/>
<dbReference type="PROSITE" id="PS50109">
    <property type="entry name" value="HIS_KIN"/>
    <property type="match status" value="1"/>
</dbReference>
<evidence type="ECO:0000256" key="6">
    <source>
        <dbReference type="ARBA" id="ARBA00022679"/>
    </source>
</evidence>
<dbReference type="InterPro" id="IPR036097">
    <property type="entry name" value="HisK_dim/P_sf"/>
</dbReference>
<dbReference type="STRING" id="180332.GCA_000797495_04189"/>
<evidence type="ECO:0000256" key="9">
    <source>
        <dbReference type="ARBA" id="ARBA00022777"/>
    </source>
</evidence>
<feature type="domain" description="HAMP" evidence="17">
    <location>
        <begin position="93"/>
        <end position="145"/>
    </location>
</feature>
<comment type="subcellular location">
    <subcellularLocation>
        <location evidence="2">Cell membrane</location>
        <topology evidence="2">Multi-pass membrane protein</topology>
    </subcellularLocation>
</comment>
<dbReference type="InterPro" id="IPR003660">
    <property type="entry name" value="HAMP_dom"/>
</dbReference>
<keyword evidence="12" id="KW-0902">Two-component regulatory system</keyword>
<evidence type="ECO:0000256" key="4">
    <source>
        <dbReference type="ARBA" id="ARBA00022475"/>
    </source>
</evidence>
<dbReference type="EMBL" id="QGQD01000015">
    <property type="protein sequence ID" value="TLD02417.1"/>
    <property type="molecule type" value="Genomic_DNA"/>
</dbReference>
<dbReference type="Gene3D" id="1.10.287.130">
    <property type="match status" value="1"/>
</dbReference>
<dbReference type="Pfam" id="PF02518">
    <property type="entry name" value="HATPase_c"/>
    <property type="match status" value="1"/>
</dbReference>
<evidence type="ECO:0000259" key="16">
    <source>
        <dbReference type="PROSITE" id="PS50109"/>
    </source>
</evidence>
<gene>
    <name evidence="18" type="primary">cssS_1</name>
    <name evidence="18" type="ORF">DSM106044_00659</name>
</gene>
<dbReference type="SMART" id="SM00304">
    <property type="entry name" value="HAMP"/>
    <property type="match status" value="1"/>
</dbReference>
<dbReference type="PROSITE" id="PS51257">
    <property type="entry name" value="PROKAR_LIPOPROTEIN"/>
    <property type="match status" value="1"/>
</dbReference>
<keyword evidence="13 15" id="KW-0472">Membrane</keyword>
<organism evidence="18 19">
    <name type="scientific">Robinsoniella peoriensis</name>
    <dbReference type="NCBI Taxonomy" id="180332"/>
    <lineage>
        <taxon>Bacteria</taxon>
        <taxon>Bacillati</taxon>
        <taxon>Bacillota</taxon>
        <taxon>Clostridia</taxon>
        <taxon>Lachnospirales</taxon>
        <taxon>Lachnospiraceae</taxon>
        <taxon>Robinsoniella</taxon>
    </lineage>
</organism>
<keyword evidence="7 15" id="KW-0812">Transmembrane</keyword>
<evidence type="ECO:0000313" key="19">
    <source>
        <dbReference type="Proteomes" id="UP000306509"/>
    </source>
</evidence>
<keyword evidence="8" id="KW-0547">Nucleotide-binding</keyword>
<dbReference type="InterPro" id="IPR003594">
    <property type="entry name" value="HATPase_dom"/>
</dbReference>
<dbReference type="InterPro" id="IPR003661">
    <property type="entry name" value="HisK_dim/P_dom"/>
</dbReference>
<keyword evidence="5" id="KW-0597">Phosphoprotein</keyword>
<reference evidence="18 19" key="1">
    <citation type="journal article" date="2019" name="Anaerobe">
        <title>Detection of Robinsoniella peoriensis in multiple bone samples of a trauma patient.</title>
        <authorList>
            <person name="Schrottner P."/>
            <person name="Hartwich K."/>
            <person name="Bunk B."/>
            <person name="Schober I."/>
            <person name="Helbig S."/>
            <person name="Rudolph W.W."/>
            <person name="Gunzer F."/>
        </authorList>
    </citation>
    <scope>NUCLEOTIDE SEQUENCE [LARGE SCALE GENOMIC DNA]</scope>
    <source>
        <strain evidence="18 19">DSM 106044</strain>
    </source>
</reference>
<evidence type="ECO:0000313" key="18">
    <source>
        <dbReference type="EMBL" id="TLD02417.1"/>
    </source>
</evidence>
<dbReference type="EC" id="2.7.13.3" evidence="3"/>
<dbReference type="SMART" id="SM00387">
    <property type="entry name" value="HATPase_c"/>
    <property type="match status" value="1"/>
</dbReference>
<dbReference type="InterPro" id="IPR050398">
    <property type="entry name" value="HssS/ArlS-like"/>
</dbReference>
<dbReference type="GO" id="GO:0000155">
    <property type="term" value="F:phosphorelay sensor kinase activity"/>
    <property type="evidence" value="ECO:0007669"/>
    <property type="project" value="InterPro"/>
</dbReference>
<keyword evidence="4" id="KW-1003">Cell membrane</keyword>
<evidence type="ECO:0000256" key="12">
    <source>
        <dbReference type="ARBA" id="ARBA00023012"/>
    </source>
</evidence>
<dbReference type="PANTHER" id="PTHR45528:SF1">
    <property type="entry name" value="SENSOR HISTIDINE KINASE CPXA"/>
    <property type="match status" value="1"/>
</dbReference>
<protein>
    <recommendedName>
        <fullName evidence="3">histidine kinase</fullName>
        <ecNumber evidence="3">2.7.13.3</ecNumber>
    </recommendedName>
</protein>